<dbReference type="AlphaFoldDB" id="A0A4C1WU79"/>
<organism evidence="1 2">
    <name type="scientific">Eumeta variegata</name>
    <name type="common">Bagworm moth</name>
    <name type="synonym">Eumeta japonica</name>
    <dbReference type="NCBI Taxonomy" id="151549"/>
    <lineage>
        <taxon>Eukaryota</taxon>
        <taxon>Metazoa</taxon>
        <taxon>Ecdysozoa</taxon>
        <taxon>Arthropoda</taxon>
        <taxon>Hexapoda</taxon>
        <taxon>Insecta</taxon>
        <taxon>Pterygota</taxon>
        <taxon>Neoptera</taxon>
        <taxon>Endopterygota</taxon>
        <taxon>Lepidoptera</taxon>
        <taxon>Glossata</taxon>
        <taxon>Ditrysia</taxon>
        <taxon>Tineoidea</taxon>
        <taxon>Psychidae</taxon>
        <taxon>Oiketicinae</taxon>
        <taxon>Eumeta</taxon>
    </lineage>
</organism>
<evidence type="ECO:0000313" key="2">
    <source>
        <dbReference type="Proteomes" id="UP000299102"/>
    </source>
</evidence>
<protein>
    <submittedName>
        <fullName evidence="1">Uncharacterized protein</fullName>
    </submittedName>
</protein>
<evidence type="ECO:0000313" key="1">
    <source>
        <dbReference type="EMBL" id="GBP53594.1"/>
    </source>
</evidence>
<keyword evidence="2" id="KW-1185">Reference proteome</keyword>
<gene>
    <name evidence="1" type="ORF">EVAR_79809_1</name>
</gene>
<sequence length="129" mass="14468">MLQSKVIVPPDDRKKLLASLEDQIVSIQGPTPGPYRLRTGPRRIDDDYEKCISIGQWLRAVHVDADAVAEIARTARFCSTKISMNILGASPERDDIRHQAVETAGLALIRLRQQDKSPAREGRDPMTRH</sequence>
<accession>A0A4C1WU79</accession>
<reference evidence="1 2" key="1">
    <citation type="journal article" date="2019" name="Commun. Biol.">
        <title>The bagworm genome reveals a unique fibroin gene that provides high tensile strength.</title>
        <authorList>
            <person name="Kono N."/>
            <person name="Nakamura H."/>
            <person name="Ohtoshi R."/>
            <person name="Tomita M."/>
            <person name="Numata K."/>
            <person name="Arakawa K."/>
        </authorList>
    </citation>
    <scope>NUCLEOTIDE SEQUENCE [LARGE SCALE GENOMIC DNA]</scope>
</reference>
<dbReference type="Proteomes" id="UP000299102">
    <property type="component" value="Unassembled WGS sequence"/>
</dbReference>
<proteinExistence type="predicted"/>
<dbReference type="EMBL" id="BGZK01000629">
    <property type="protein sequence ID" value="GBP53594.1"/>
    <property type="molecule type" value="Genomic_DNA"/>
</dbReference>
<name>A0A4C1WU79_EUMVA</name>
<comment type="caution">
    <text evidence="1">The sequence shown here is derived from an EMBL/GenBank/DDBJ whole genome shotgun (WGS) entry which is preliminary data.</text>
</comment>